<organism evidence="1 2">
    <name type="scientific">Smallanthus sonchifolius</name>
    <dbReference type="NCBI Taxonomy" id="185202"/>
    <lineage>
        <taxon>Eukaryota</taxon>
        <taxon>Viridiplantae</taxon>
        <taxon>Streptophyta</taxon>
        <taxon>Embryophyta</taxon>
        <taxon>Tracheophyta</taxon>
        <taxon>Spermatophyta</taxon>
        <taxon>Magnoliopsida</taxon>
        <taxon>eudicotyledons</taxon>
        <taxon>Gunneridae</taxon>
        <taxon>Pentapetalae</taxon>
        <taxon>asterids</taxon>
        <taxon>campanulids</taxon>
        <taxon>Asterales</taxon>
        <taxon>Asteraceae</taxon>
        <taxon>Asteroideae</taxon>
        <taxon>Heliantheae alliance</taxon>
        <taxon>Millerieae</taxon>
        <taxon>Smallanthus</taxon>
    </lineage>
</organism>
<gene>
    <name evidence="1" type="ORF">L1987_20054</name>
</gene>
<keyword evidence="2" id="KW-1185">Reference proteome</keyword>
<proteinExistence type="predicted"/>
<dbReference type="EMBL" id="CM042024">
    <property type="protein sequence ID" value="KAI3810442.1"/>
    <property type="molecule type" value="Genomic_DNA"/>
</dbReference>
<comment type="caution">
    <text evidence="1">The sequence shown here is derived from an EMBL/GenBank/DDBJ whole genome shotgun (WGS) entry which is preliminary data.</text>
</comment>
<evidence type="ECO:0000313" key="2">
    <source>
        <dbReference type="Proteomes" id="UP001056120"/>
    </source>
</evidence>
<reference evidence="1 2" key="2">
    <citation type="journal article" date="2022" name="Mol. Ecol. Resour.">
        <title>The genomes of chicory, endive, great burdock and yacon provide insights into Asteraceae paleo-polyploidization history and plant inulin production.</title>
        <authorList>
            <person name="Fan W."/>
            <person name="Wang S."/>
            <person name="Wang H."/>
            <person name="Wang A."/>
            <person name="Jiang F."/>
            <person name="Liu H."/>
            <person name="Zhao H."/>
            <person name="Xu D."/>
            <person name="Zhang Y."/>
        </authorList>
    </citation>
    <scope>NUCLEOTIDE SEQUENCE [LARGE SCALE GENOMIC DNA]</scope>
    <source>
        <strain evidence="2">cv. Yunnan</strain>
        <tissue evidence="1">Leaves</tissue>
    </source>
</reference>
<dbReference type="Proteomes" id="UP001056120">
    <property type="component" value="Linkage Group LG07"/>
</dbReference>
<protein>
    <submittedName>
        <fullName evidence="1">Uncharacterized protein</fullName>
    </submittedName>
</protein>
<name>A0ACB9IQR5_9ASTR</name>
<sequence length="174" mass="18965">MIAETSSSYDTHSNSEYQTADEFESQSDSGCPNSKSFTRHSDPETLVSDSDDKVENQEPSEDQTPTTPNDNACPVNIDLLEEDLLIEGNDLIVSSCGLVLKDVMASKDVSIDSALQTRKKNPTSSGEFKTADLDRYRTIAKWRIDSHTTMIDGLGVADWGVGGIEAEAMMLGHV</sequence>
<reference evidence="2" key="1">
    <citation type="journal article" date="2022" name="Mol. Ecol. Resour.">
        <title>The genomes of chicory, endive, great burdock and yacon provide insights into Asteraceae palaeo-polyploidization history and plant inulin production.</title>
        <authorList>
            <person name="Fan W."/>
            <person name="Wang S."/>
            <person name="Wang H."/>
            <person name="Wang A."/>
            <person name="Jiang F."/>
            <person name="Liu H."/>
            <person name="Zhao H."/>
            <person name="Xu D."/>
            <person name="Zhang Y."/>
        </authorList>
    </citation>
    <scope>NUCLEOTIDE SEQUENCE [LARGE SCALE GENOMIC DNA]</scope>
    <source>
        <strain evidence="2">cv. Yunnan</strain>
    </source>
</reference>
<accession>A0ACB9IQR5</accession>
<evidence type="ECO:0000313" key="1">
    <source>
        <dbReference type="EMBL" id="KAI3810442.1"/>
    </source>
</evidence>